<evidence type="ECO:0000313" key="8">
    <source>
        <dbReference type="Proteomes" id="UP000017836"/>
    </source>
</evidence>
<feature type="domain" description="Peptidase A1" evidence="6">
    <location>
        <begin position="47"/>
        <end position="422"/>
    </location>
</feature>
<feature type="signal peptide" evidence="5">
    <location>
        <begin position="1"/>
        <end position="26"/>
    </location>
</feature>
<name>W1P9Q6_AMBTC</name>
<dbReference type="FunFam" id="2.40.70.10:FF:000041">
    <property type="entry name" value="Basic 7S globulin"/>
    <property type="match status" value="1"/>
</dbReference>
<dbReference type="Proteomes" id="UP000017836">
    <property type="component" value="Unassembled WGS sequence"/>
</dbReference>
<feature type="chain" id="PRO_5004807855" description="Peptidase A1 domain-containing protein" evidence="5">
    <location>
        <begin position="27"/>
        <end position="437"/>
    </location>
</feature>
<dbReference type="InterPro" id="IPR021109">
    <property type="entry name" value="Peptidase_aspartic_dom_sf"/>
</dbReference>
<dbReference type="Gramene" id="ERN06642">
    <property type="protein sequence ID" value="ERN06642"/>
    <property type="gene ID" value="AMTR_s00058p00179910"/>
</dbReference>
<dbReference type="PANTHER" id="PTHR47965:SF22">
    <property type="entry name" value="EUKARYOTIC ASPARTYL PROTEASE FAMILY PROTEIN"/>
    <property type="match status" value="1"/>
</dbReference>
<dbReference type="Gene3D" id="2.40.70.10">
    <property type="entry name" value="Acid Proteases"/>
    <property type="match status" value="2"/>
</dbReference>
<dbReference type="PANTHER" id="PTHR47965">
    <property type="entry name" value="ASPARTYL PROTEASE-RELATED"/>
    <property type="match status" value="1"/>
</dbReference>
<comment type="subcellular location">
    <subcellularLocation>
        <location evidence="1">Secreted</location>
        <location evidence="1">Extracellular space</location>
    </subcellularLocation>
</comment>
<dbReference type="GO" id="GO:0005576">
    <property type="term" value="C:extracellular region"/>
    <property type="evidence" value="ECO:0007669"/>
    <property type="project" value="UniProtKB-SubCell"/>
</dbReference>
<accession>W1P9Q6</accession>
<dbReference type="GO" id="GO:0004190">
    <property type="term" value="F:aspartic-type endopeptidase activity"/>
    <property type="evidence" value="ECO:0007669"/>
    <property type="project" value="InterPro"/>
</dbReference>
<evidence type="ECO:0000313" key="7">
    <source>
        <dbReference type="EMBL" id="ERN06642.1"/>
    </source>
</evidence>
<dbReference type="Pfam" id="PF14541">
    <property type="entry name" value="TAXi_C"/>
    <property type="match status" value="1"/>
</dbReference>
<keyword evidence="8" id="KW-1185">Reference proteome</keyword>
<reference evidence="8" key="1">
    <citation type="journal article" date="2013" name="Science">
        <title>The Amborella genome and the evolution of flowering plants.</title>
        <authorList>
            <consortium name="Amborella Genome Project"/>
        </authorList>
    </citation>
    <scope>NUCLEOTIDE SEQUENCE [LARGE SCALE GENOMIC DNA]</scope>
</reference>
<dbReference type="OMA" id="AWTIFAS"/>
<evidence type="ECO:0000259" key="6">
    <source>
        <dbReference type="PROSITE" id="PS51767"/>
    </source>
</evidence>
<gene>
    <name evidence="7" type="ORF">AMTR_s00058p00179910</name>
</gene>
<dbReference type="HOGENOM" id="CLU_032185_0_0_1"/>
<comment type="similarity">
    <text evidence="2">Belongs to the peptidase A1 family.</text>
</comment>
<keyword evidence="3" id="KW-0964">Secreted</keyword>
<dbReference type="SUPFAM" id="SSF50630">
    <property type="entry name" value="Acid proteases"/>
    <property type="match status" value="1"/>
</dbReference>
<proteinExistence type="inferred from homology"/>
<dbReference type="PROSITE" id="PS51767">
    <property type="entry name" value="PEPTIDASE_A1"/>
    <property type="match status" value="1"/>
</dbReference>
<evidence type="ECO:0000256" key="5">
    <source>
        <dbReference type="SAM" id="SignalP"/>
    </source>
</evidence>
<dbReference type="AlphaFoldDB" id="W1P9Q6"/>
<dbReference type="GO" id="GO:0006508">
    <property type="term" value="P:proteolysis"/>
    <property type="evidence" value="ECO:0007669"/>
    <property type="project" value="InterPro"/>
</dbReference>
<dbReference type="EMBL" id="KI393888">
    <property type="protein sequence ID" value="ERN06642.1"/>
    <property type="molecule type" value="Genomic_DNA"/>
</dbReference>
<dbReference type="Pfam" id="PF14543">
    <property type="entry name" value="TAXi_N"/>
    <property type="match status" value="1"/>
</dbReference>
<dbReference type="eggNOG" id="KOG1339">
    <property type="taxonomic scope" value="Eukaryota"/>
</dbReference>
<evidence type="ECO:0000256" key="2">
    <source>
        <dbReference type="ARBA" id="ARBA00007447"/>
    </source>
</evidence>
<keyword evidence="4 5" id="KW-0732">Signal</keyword>
<dbReference type="KEGG" id="atr:18434841"/>
<protein>
    <recommendedName>
        <fullName evidence="6">Peptidase A1 domain-containing protein</fullName>
    </recommendedName>
</protein>
<dbReference type="InterPro" id="IPR033121">
    <property type="entry name" value="PEPTIDASE_A1"/>
</dbReference>
<dbReference type="InterPro" id="IPR032799">
    <property type="entry name" value="TAXi_C"/>
</dbReference>
<dbReference type="OrthoDB" id="1882431at2759"/>
<evidence type="ECO:0000256" key="4">
    <source>
        <dbReference type="ARBA" id="ARBA00022729"/>
    </source>
</evidence>
<organism evidence="7 8">
    <name type="scientific">Amborella trichopoda</name>
    <dbReference type="NCBI Taxonomy" id="13333"/>
    <lineage>
        <taxon>Eukaryota</taxon>
        <taxon>Viridiplantae</taxon>
        <taxon>Streptophyta</taxon>
        <taxon>Embryophyta</taxon>
        <taxon>Tracheophyta</taxon>
        <taxon>Spermatophyta</taxon>
        <taxon>Magnoliopsida</taxon>
        <taxon>Amborellales</taxon>
        <taxon>Amborellaceae</taxon>
        <taxon>Amborella</taxon>
    </lineage>
</organism>
<evidence type="ECO:0000256" key="1">
    <source>
        <dbReference type="ARBA" id="ARBA00004239"/>
    </source>
</evidence>
<dbReference type="InterPro" id="IPR032861">
    <property type="entry name" value="TAXi_N"/>
</dbReference>
<dbReference type="FunFam" id="2.40.70.10:FF:000045">
    <property type="entry name" value="Basic 7S globulin"/>
    <property type="match status" value="1"/>
</dbReference>
<evidence type="ECO:0000256" key="3">
    <source>
        <dbReference type="ARBA" id="ARBA00022525"/>
    </source>
</evidence>
<dbReference type="InterPro" id="IPR001461">
    <property type="entry name" value="Aspartic_peptidase_A1"/>
</dbReference>
<sequence length="437" mass="46906">MSTGRRALLSLSAFFFLCCYVSLSHAQSFRPKALVVPVKKDPATLQYLITLHLKTPLQPETLTLDLGGAFLWLECGTTYTSSSYQPILCRRSQCSIVTTGCARCYTLPGPGCAPNRTCGVVPSNPFIAISGLGGLLEDVLAIRSTDGRAPGIQVTTRNYLFSCAPSSLTKGLAPPSHGIAGLGNRKISLSAQLATKFSFRPRFGLCLSGSSKHPGVLFFGQGPYMLRNLDASKVLTYTPIVVNPFGTAAANWEGEPSSEYFIKVKGINIEKKAVELNTTLLEFYWAGRGGTKISTAIPYTMLEVSIYKAVTAAFVREAALMNLTRVAGVKPFGVCLSPEGLPFTLTGAIVPEIELVLDNGETWPMYGSNTMVEMSNGALCLGVLDAGPSPLSSIDASITIGGHQIEDNMLEFDLGYKRLGFSTSLFRHGNTCGDFKF</sequence>